<feature type="domain" description="AMP-dependent synthetase/ligase" evidence="1">
    <location>
        <begin position="5"/>
        <end position="358"/>
    </location>
</feature>
<dbReference type="PROSITE" id="PS00455">
    <property type="entry name" value="AMP_BINDING"/>
    <property type="match status" value="1"/>
</dbReference>
<dbReference type="Pfam" id="PF00501">
    <property type="entry name" value="AMP-binding"/>
    <property type="match status" value="1"/>
</dbReference>
<proteinExistence type="predicted"/>
<dbReference type="Pfam" id="PF13193">
    <property type="entry name" value="AMP-binding_C"/>
    <property type="match status" value="1"/>
</dbReference>
<dbReference type="InterPro" id="IPR025110">
    <property type="entry name" value="AMP-bd_C"/>
</dbReference>
<dbReference type="PANTHER" id="PTHR24096">
    <property type="entry name" value="LONG-CHAIN-FATTY-ACID--COA LIGASE"/>
    <property type="match status" value="1"/>
</dbReference>
<dbReference type="InterPro" id="IPR045851">
    <property type="entry name" value="AMP-bd_C_sf"/>
</dbReference>
<evidence type="ECO:0000259" key="2">
    <source>
        <dbReference type="Pfam" id="PF13193"/>
    </source>
</evidence>
<dbReference type="Proteomes" id="UP000308038">
    <property type="component" value="Unassembled WGS sequence"/>
</dbReference>
<feature type="domain" description="AMP-binding enzyme C-terminal" evidence="2">
    <location>
        <begin position="415"/>
        <end position="493"/>
    </location>
</feature>
<reference evidence="3 4" key="1">
    <citation type="submission" date="2019-04" db="EMBL/GenBank/DDBJ databases">
        <title>Microbes associate with the intestines of laboratory mice.</title>
        <authorList>
            <person name="Navarre W."/>
            <person name="Wong E."/>
            <person name="Huang K.C."/>
            <person name="Tropini C."/>
            <person name="Ng K."/>
            <person name="Yu B."/>
        </authorList>
    </citation>
    <scope>NUCLEOTIDE SEQUENCE [LARGE SCALE GENOMIC DNA]</scope>
    <source>
        <strain evidence="3 4">NM83_B4-11</strain>
    </source>
</reference>
<dbReference type="InterPro" id="IPR042099">
    <property type="entry name" value="ANL_N_sf"/>
</dbReference>
<evidence type="ECO:0000259" key="1">
    <source>
        <dbReference type="Pfam" id="PF00501"/>
    </source>
</evidence>
<dbReference type="Gene3D" id="3.40.50.12780">
    <property type="entry name" value="N-terminal domain of ligase-like"/>
    <property type="match status" value="1"/>
</dbReference>
<accession>A0ABY2QG47</accession>
<keyword evidence="4" id="KW-1185">Reference proteome</keyword>
<dbReference type="SUPFAM" id="SSF56801">
    <property type="entry name" value="Acetyl-CoA synthetase-like"/>
    <property type="match status" value="1"/>
</dbReference>
<sequence length="524" mass="57381">MSLLTHARRAPGRAAVIAADRGEVIDVGRLNADSMRLARVLRHSLGEGARVALLMENENAVFVAAWACRRAALRFVPVNWHLSRDEAAYILTNSDAAALIVSPGLRDLALDLAGALTDLKVLLSSGAPFGPFGSLDDVIAAEAMKPFGIETEGNFMFYSSGTTGRPKGILRPLSGDPFNTLLRIEHMLAGLFAFDERSIFYSPAPLYHAAPLGWSMGAQALGGTAVVPARFDAEATLAHIERYRVTHAQFVPTHFVRMLQLPPETRARYDVSSLTMVVHAAAPCPVDVKEQMFDWFGPIIHEYYGLSEGGGFTMVGPHEWLARKGTVGRSITGTIHVVDDNGDELPPGQVGHLMFESPERFDYHKEPARTADFFDARGWSRPGDMGWLDADGYLFLADRSSNMIISGGVNIYPQEAEAVLTLHPAIQDVAVIGVPDRDLGEAVKAVIHLKREFAPSDVLAADIVAYCRARLSTFKCPRSVDFTDDIPRLPTGKLLKRELRKRYWGDRRNQIVAPASADAVREGR</sequence>
<gene>
    <name evidence="3" type="ORF">E5988_15265</name>
</gene>
<dbReference type="EMBL" id="SSTI01000013">
    <property type="protein sequence ID" value="THG37864.1"/>
    <property type="molecule type" value="Genomic_DNA"/>
</dbReference>
<evidence type="ECO:0000313" key="4">
    <source>
        <dbReference type="Proteomes" id="UP000308038"/>
    </source>
</evidence>
<name>A0ABY2QG47_9SPHN</name>
<dbReference type="Gene3D" id="3.30.300.30">
    <property type="match status" value="1"/>
</dbReference>
<dbReference type="InterPro" id="IPR000873">
    <property type="entry name" value="AMP-dep_synth/lig_dom"/>
</dbReference>
<dbReference type="InterPro" id="IPR020845">
    <property type="entry name" value="AMP-binding_CS"/>
</dbReference>
<dbReference type="PANTHER" id="PTHR24096:SF323">
    <property type="entry name" value="BLR3536 PROTEIN"/>
    <property type="match status" value="1"/>
</dbReference>
<organism evidence="3 4">
    <name type="scientific">Sphingomonas olei</name>
    <dbReference type="NCBI Taxonomy" id="1886787"/>
    <lineage>
        <taxon>Bacteria</taxon>
        <taxon>Pseudomonadati</taxon>
        <taxon>Pseudomonadota</taxon>
        <taxon>Alphaproteobacteria</taxon>
        <taxon>Sphingomonadales</taxon>
        <taxon>Sphingomonadaceae</taxon>
        <taxon>Sphingomonas</taxon>
    </lineage>
</organism>
<evidence type="ECO:0000313" key="3">
    <source>
        <dbReference type="EMBL" id="THG37864.1"/>
    </source>
</evidence>
<protein>
    <submittedName>
        <fullName evidence="3">Acyl-CoA synthetase</fullName>
    </submittedName>
</protein>
<comment type="caution">
    <text evidence="3">The sequence shown here is derived from an EMBL/GenBank/DDBJ whole genome shotgun (WGS) entry which is preliminary data.</text>
</comment>
<dbReference type="RefSeq" id="WP_136452247.1">
    <property type="nucleotide sequence ID" value="NZ_SSTI01000013.1"/>
</dbReference>